<dbReference type="Gene3D" id="1.20.1270.60">
    <property type="entry name" value="Arfaptin homology (AH) domain/BAR domain"/>
    <property type="match status" value="1"/>
</dbReference>
<dbReference type="PANTHER" id="PTHR10555">
    <property type="entry name" value="SORTING NEXIN"/>
    <property type="match status" value="1"/>
</dbReference>
<feature type="region of interest" description="Disordered" evidence="1">
    <location>
        <begin position="78"/>
        <end position="137"/>
    </location>
</feature>
<sequence>MSQVDQDFLAFINRSNSEYSGTETDSENINNRGTSEDISSEYAQRSNVNHYQQNESSSSGNEFLNLHNRRQIYDETEIGTNFQNQSGSSKSGVESSSERSENKNYDRSISGSGSESVTSEEETKETNKNDRSKELDTVLIGGENANFTIKLEIGQSESTKLTSFLTYGVITTVDNSFCATTNSNSKKRKFTTFTTKRRRKDFIWLVKSLIQNFPGVIIPTLPAKKIDSKLSEEFTEIRRMKLEHFLNEIAQHSFLHFSKDYRKFLSQETPNLAKTKIEKNISKNGITKLHEMYNEYETESEDMEYINIQQKNWNLFLPILNDLYNHCKTFRNMKLDFTTKFSNFNEKINKLSKLDKNQQLLTIYSYFEKKMEIYKNCNFEDMRTEQIKFETWIYDYIQICKAVQTGYDSVKRIISGFRNAQKNEELKKKKLEKGQSTGSKKIEQIEEEYQNSQKLTKKYKNQMELISAVFISELQDLEIKKSNDFHEMLLQFSQSQKKLTKSHIKVWENIVDKITEIKQEY</sequence>
<dbReference type="PANTHER" id="PTHR10555:SF170">
    <property type="entry name" value="FI18122P1"/>
    <property type="match status" value="1"/>
</dbReference>
<name>A0ABQ8XGG9_9EUKA</name>
<dbReference type="Pfam" id="PF00787">
    <property type="entry name" value="PX"/>
    <property type="match status" value="1"/>
</dbReference>
<dbReference type="PROSITE" id="PS50195">
    <property type="entry name" value="PX"/>
    <property type="match status" value="1"/>
</dbReference>
<dbReference type="SMART" id="SM00312">
    <property type="entry name" value="PX"/>
    <property type="match status" value="1"/>
</dbReference>
<reference evidence="3" key="1">
    <citation type="submission" date="2022-08" db="EMBL/GenBank/DDBJ databases">
        <title>Novel sulfate-reducing endosymbionts in the free-living metamonad Anaeramoeba.</title>
        <authorList>
            <person name="Jerlstrom-Hultqvist J."/>
            <person name="Cepicka I."/>
            <person name="Gallot-Lavallee L."/>
            <person name="Salas-Leiva D."/>
            <person name="Curtis B.A."/>
            <person name="Zahonova K."/>
            <person name="Pipaliya S."/>
            <person name="Dacks J."/>
            <person name="Roger A.J."/>
        </authorList>
    </citation>
    <scope>NUCLEOTIDE SEQUENCE</scope>
    <source>
        <strain evidence="3">Schooner1</strain>
    </source>
</reference>
<dbReference type="Proteomes" id="UP001150062">
    <property type="component" value="Unassembled WGS sequence"/>
</dbReference>
<dbReference type="InterPro" id="IPR027267">
    <property type="entry name" value="AH/BAR_dom_sf"/>
</dbReference>
<accession>A0ABQ8XGG9</accession>
<gene>
    <name evidence="3" type="ORF">M0813_05477</name>
</gene>
<feature type="domain" description="PX" evidence="2">
    <location>
        <begin position="145"/>
        <end position="272"/>
    </location>
</feature>
<evidence type="ECO:0000313" key="4">
    <source>
        <dbReference type="Proteomes" id="UP001150062"/>
    </source>
</evidence>
<proteinExistence type="predicted"/>
<dbReference type="SUPFAM" id="SSF64268">
    <property type="entry name" value="PX domain"/>
    <property type="match status" value="1"/>
</dbReference>
<feature type="compositionally biased region" description="Basic and acidic residues" evidence="1">
    <location>
        <begin position="96"/>
        <end position="106"/>
    </location>
</feature>
<dbReference type="InterPro" id="IPR015404">
    <property type="entry name" value="Vps5_C"/>
</dbReference>
<dbReference type="Pfam" id="PF09325">
    <property type="entry name" value="Vps5"/>
    <property type="match status" value="1"/>
</dbReference>
<organism evidence="3 4">
    <name type="scientific">Anaeramoeba flamelloides</name>
    <dbReference type="NCBI Taxonomy" id="1746091"/>
    <lineage>
        <taxon>Eukaryota</taxon>
        <taxon>Metamonada</taxon>
        <taxon>Anaeramoebidae</taxon>
        <taxon>Anaeramoeba</taxon>
    </lineage>
</organism>
<dbReference type="InterPro" id="IPR036871">
    <property type="entry name" value="PX_dom_sf"/>
</dbReference>
<dbReference type="Gene3D" id="3.30.1520.10">
    <property type="entry name" value="Phox-like domain"/>
    <property type="match status" value="1"/>
</dbReference>
<dbReference type="InterPro" id="IPR001683">
    <property type="entry name" value="PX_dom"/>
</dbReference>
<comment type="caution">
    <text evidence="3">The sequence shown here is derived from an EMBL/GenBank/DDBJ whole genome shotgun (WGS) entry which is preliminary data.</text>
</comment>
<evidence type="ECO:0000256" key="1">
    <source>
        <dbReference type="SAM" id="MobiDB-lite"/>
    </source>
</evidence>
<feature type="compositionally biased region" description="Low complexity" evidence="1">
    <location>
        <begin position="86"/>
        <end position="95"/>
    </location>
</feature>
<protein>
    <submittedName>
        <fullName evidence="3">Sorting nexin</fullName>
    </submittedName>
</protein>
<feature type="region of interest" description="Disordered" evidence="1">
    <location>
        <begin position="13"/>
        <end position="61"/>
    </location>
</feature>
<feature type="compositionally biased region" description="Basic and acidic residues" evidence="1">
    <location>
        <begin position="124"/>
        <end position="136"/>
    </location>
</feature>
<keyword evidence="4" id="KW-1185">Reference proteome</keyword>
<evidence type="ECO:0000313" key="3">
    <source>
        <dbReference type="EMBL" id="KAJ6231746.1"/>
    </source>
</evidence>
<dbReference type="EMBL" id="JAOAOG010000298">
    <property type="protein sequence ID" value="KAJ6231746.1"/>
    <property type="molecule type" value="Genomic_DNA"/>
</dbReference>
<evidence type="ECO:0000259" key="2">
    <source>
        <dbReference type="PROSITE" id="PS50195"/>
    </source>
</evidence>